<comment type="subcellular location">
    <subcellularLocation>
        <location evidence="1">Cell membrane</location>
        <topology evidence="1">Multi-pass membrane protein</topology>
    </subcellularLocation>
</comment>
<sequence length="519" mass="59179">MNESRVKKSLQNARVNLVFYILILCISFFSRKIFLNCLGADFVGLTGTLLNLLNFLNLAELGVSTAIGYVLYKPIFNQDKTRINEIISVLGYMYRWIGLVIISAGLVLACFLPLIFPSTGFSYGIIYFAYFSFLASSLIGYFANYRQALLGADQRNYVVAVYFQTATIIKILFQMLSAWYTGSYYLWIAIELLFGGIYSFILNWKINQVYPWLKSSVAMGRQLFRKYPEVIKYTRQLFVHRIGAFAQFQITPLLVYAFVSLQMVAYYGNYSIITDKLFSLVNNLLGSTEASVGNLIAEGDTAKIRRVFNELFSLRILIAGTICFTLYQLLEPFISLWLGSGYILSREIMILVIINLFIAITRGVTDQFLYGYGLFWDIWAPLAESVINITVAIIGGYLWGLPGILLGGISSLTLIVGIWKPFMLYTWGFRRNVMLYWLQFGYQLVLILAPAVLMSWVWKYIPLQPSLSFLNWFTCAFLMVVSYGGVTVLLMYCGTAGMRSMVHRAWSMAGSRLRLLWKK</sequence>
<feature type="transmembrane region" description="Helical" evidence="6">
    <location>
        <begin position="372"/>
        <end position="398"/>
    </location>
</feature>
<keyword evidence="3 6" id="KW-0812">Transmembrane</keyword>
<feature type="transmembrane region" description="Helical" evidence="6">
    <location>
        <begin position="470"/>
        <end position="494"/>
    </location>
</feature>
<keyword evidence="7" id="KW-0762">Sugar transport</keyword>
<evidence type="ECO:0000256" key="5">
    <source>
        <dbReference type="ARBA" id="ARBA00023136"/>
    </source>
</evidence>
<accession>A0A2N8HF36</accession>
<evidence type="ECO:0000256" key="4">
    <source>
        <dbReference type="ARBA" id="ARBA00022989"/>
    </source>
</evidence>
<keyword evidence="5 6" id="KW-0472">Membrane</keyword>
<evidence type="ECO:0000256" key="1">
    <source>
        <dbReference type="ARBA" id="ARBA00004651"/>
    </source>
</evidence>
<reference evidence="7 8" key="1">
    <citation type="journal article" date="2017" name="BMC Genomics">
        <title>Genome sequencing of 39 Akkermansia muciniphila isolates reveals its population structure, genomic and functional diverisity, and global distribution in mammalian gut microbiotas.</title>
        <authorList>
            <person name="Guo X."/>
            <person name="Li S."/>
            <person name="Zhang J."/>
            <person name="Wu F."/>
            <person name="Li X."/>
            <person name="Wu D."/>
            <person name="Zhang M."/>
            <person name="Ou Z."/>
            <person name="Jie Z."/>
            <person name="Yan Q."/>
            <person name="Li P."/>
            <person name="Yi J."/>
            <person name="Peng Y."/>
        </authorList>
    </citation>
    <scope>NUCLEOTIDE SEQUENCE [LARGE SCALE GENOMIC DNA]</scope>
    <source>
        <strain evidence="7 8">GP24</strain>
    </source>
</reference>
<name>A0A2N8HF36_9BACT</name>
<dbReference type="EMBL" id="PJKA01000006">
    <property type="protein sequence ID" value="PNC18897.1"/>
    <property type="molecule type" value="Genomic_DNA"/>
</dbReference>
<feature type="transmembrane region" description="Helical" evidence="6">
    <location>
        <begin position="336"/>
        <end position="360"/>
    </location>
</feature>
<evidence type="ECO:0000313" key="7">
    <source>
        <dbReference type="EMBL" id="PNC18897.1"/>
    </source>
</evidence>
<feature type="transmembrane region" description="Helical" evidence="6">
    <location>
        <begin position="404"/>
        <end position="422"/>
    </location>
</feature>
<protein>
    <submittedName>
        <fullName evidence="7">Sugar transporter</fullName>
    </submittedName>
</protein>
<feature type="transmembrane region" description="Helical" evidence="6">
    <location>
        <begin position="184"/>
        <end position="204"/>
    </location>
</feature>
<dbReference type="AlphaFoldDB" id="A0A2N8HF36"/>
<feature type="transmembrane region" description="Helical" evidence="6">
    <location>
        <begin position="93"/>
        <end position="115"/>
    </location>
</feature>
<dbReference type="PANTHER" id="PTHR30250">
    <property type="entry name" value="PST FAMILY PREDICTED COLANIC ACID TRANSPORTER"/>
    <property type="match status" value="1"/>
</dbReference>
<feature type="transmembrane region" description="Helical" evidence="6">
    <location>
        <begin position="12"/>
        <end position="29"/>
    </location>
</feature>
<dbReference type="RefSeq" id="WP_102712653.1">
    <property type="nucleotide sequence ID" value="NZ_PJKA01000006.1"/>
</dbReference>
<dbReference type="InterPro" id="IPR050833">
    <property type="entry name" value="Poly_Biosynth_Transport"/>
</dbReference>
<dbReference type="PANTHER" id="PTHR30250:SF26">
    <property type="entry name" value="PSMA PROTEIN"/>
    <property type="match status" value="1"/>
</dbReference>
<feature type="transmembrane region" description="Helical" evidence="6">
    <location>
        <begin position="312"/>
        <end position="330"/>
    </location>
</feature>
<dbReference type="OrthoDB" id="8609648at2"/>
<proteinExistence type="predicted"/>
<keyword evidence="2" id="KW-1003">Cell membrane</keyword>
<keyword evidence="7" id="KW-0813">Transport</keyword>
<feature type="transmembrane region" description="Helical" evidence="6">
    <location>
        <begin position="157"/>
        <end position="178"/>
    </location>
</feature>
<evidence type="ECO:0000256" key="2">
    <source>
        <dbReference type="ARBA" id="ARBA00022475"/>
    </source>
</evidence>
<feature type="transmembrane region" description="Helical" evidence="6">
    <location>
        <begin position="49"/>
        <end position="72"/>
    </location>
</feature>
<dbReference type="Proteomes" id="UP000236000">
    <property type="component" value="Unassembled WGS sequence"/>
</dbReference>
<evidence type="ECO:0000256" key="6">
    <source>
        <dbReference type="SAM" id="Phobius"/>
    </source>
</evidence>
<keyword evidence="4 6" id="KW-1133">Transmembrane helix</keyword>
<evidence type="ECO:0000313" key="8">
    <source>
        <dbReference type="Proteomes" id="UP000236000"/>
    </source>
</evidence>
<feature type="transmembrane region" description="Helical" evidence="6">
    <location>
        <begin position="121"/>
        <end position="145"/>
    </location>
</feature>
<organism evidence="7 8">
    <name type="scientific">Akkermansia muciniphila</name>
    <dbReference type="NCBI Taxonomy" id="239935"/>
    <lineage>
        <taxon>Bacteria</taxon>
        <taxon>Pseudomonadati</taxon>
        <taxon>Verrucomicrobiota</taxon>
        <taxon>Verrucomicrobiia</taxon>
        <taxon>Verrucomicrobiales</taxon>
        <taxon>Akkermansiaceae</taxon>
        <taxon>Akkermansia</taxon>
    </lineage>
</organism>
<evidence type="ECO:0000256" key="3">
    <source>
        <dbReference type="ARBA" id="ARBA00022692"/>
    </source>
</evidence>
<gene>
    <name evidence="7" type="ORF">CXU22_03630</name>
</gene>
<comment type="caution">
    <text evidence="7">The sequence shown here is derived from an EMBL/GenBank/DDBJ whole genome shotgun (WGS) entry which is preliminary data.</text>
</comment>
<feature type="transmembrane region" description="Helical" evidence="6">
    <location>
        <begin position="434"/>
        <end position="458"/>
    </location>
</feature>
<dbReference type="GO" id="GO:0005886">
    <property type="term" value="C:plasma membrane"/>
    <property type="evidence" value="ECO:0007669"/>
    <property type="project" value="UniProtKB-SubCell"/>
</dbReference>